<dbReference type="SMART" id="SM00318">
    <property type="entry name" value="SNc"/>
    <property type="match status" value="1"/>
</dbReference>
<evidence type="ECO:0000256" key="2">
    <source>
        <dbReference type="ARBA" id="ARBA00022759"/>
    </source>
</evidence>
<dbReference type="Pfam" id="PF05901">
    <property type="entry name" value="Excalibur"/>
    <property type="match status" value="1"/>
</dbReference>
<dbReference type="Pfam" id="PF00565">
    <property type="entry name" value="SNase"/>
    <property type="match status" value="1"/>
</dbReference>
<keyword evidence="1" id="KW-0540">Nuclease</keyword>
<evidence type="ECO:0000256" key="1">
    <source>
        <dbReference type="ARBA" id="ARBA00022722"/>
    </source>
</evidence>
<dbReference type="InterPro" id="IPR035437">
    <property type="entry name" value="SNase_OB-fold_sf"/>
</dbReference>
<dbReference type="PANTHER" id="PTHR12302">
    <property type="entry name" value="EBNA2 BINDING PROTEIN P100"/>
    <property type="match status" value="1"/>
</dbReference>
<accession>A0ABY5HBU5</accession>
<keyword evidence="3" id="KW-0378">Hydrolase</keyword>
<dbReference type="InterPro" id="IPR008613">
    <property type="entry name" value="Excalibur_Ca-bd_domain"/>
</dbReference>
<organism evidence="5 6">
    <name type="scientific">Pseudomonas benzenivorans</name>
    <dbReference type="NCBI Taxonomy" id="556533"/>
    <lineage>
        <taxon>Bacteria</taxon>
        <taxon>Pseudomonadati</taxon>
        <taxon>Pseudomonadota</taxon>
        <taxon>Gammaproteobacteria</taxon>
        <taxon>Pseudomonadales</taxon>
        <taxon>Pseudomonadaceae</taxon>
        <taxon>Pseudomonas</taxon>
    </lineage>
</organism>
<keyword evidence="6" id="KW-1185">Reference proteome</keyword>
<dbReference type="PROSITE" id="PS50830">
    <property type="entry name" value="TNASE_3"/>
    <property type="match status" value="1"/>
</dbReference>
<evidence type="ECO:0000313" key="6">
    <source>
        <dbReference type="Proteomes" id="UP001059672"/>
    </source>
</evidence>
<gene>
    <name evidence="5" type="ORF">KDW96_01415</name>
</gene>
<feature type="domain" description="TNase-like" evidence="4">
    <location>
        <begin position="20"/>
        <end position="141"/>
    </location>
</feature>
<reference evidence="5" key="1">
    <citation type="submission" date="2021-04" db="EMBL/GenBank/DDBJ databases">
        <title>Oceanospirillales bacteria with DddD are important DMSP degraders in coastal seawater.</title>
        <authorList>
            <person name="Liu J."/>
        </authorList>
    </citation>
    <scope>NUCLEOTIDE SEQUENCE</scope>
    <source>
        <strain evidence="5">D13-4</strain>
    </source>
</reference>
<dbReference type="Gene3D" id="2.40.50.90">
    <property type="match status" value="1"/>
</dbReference>
<evidence type="ECO:0000313" key="5">
    <source>
        <dbReference type="EMBL" id="UTW09823.1"/>
    </source>
</evidence>
<dbReference type="EMBL" id="CP073346">
    <property type="protein sequence ID" value="UTW09823.1"/>
    <property type="molecule type" value="Genomic_DNA"/>
</dbReference>
<keyword evidence="2" id="KW-0255">Endonuclease</keyword>
<dbReference type="Proteomes" id="UP001059672">
    <property type="component" value="Chromosome"/>
</dbReference>
<evidence type="ECO:0000259" key="4">
    <source>
        <dbReference type="PROSITE" id="PS50830"/>
    </source>
</evidence>
<sequence length="220" mass="24471">MLIRYISYIALVFSANALSSEMNCKVIAISDGDTFTCLTDAKKSIKVRLAEIDTPEKAQPYGQKSKSALANFIFKKIVTVSSQGNDRYNRTIGAVYLDGLYVNREMVKIGAAWVYRQYNRDKSLLKDEEWARAARLGIWSQPETQIVPPWEWRKAGKALQQAVQDSKSSLAATASSSCGAKRYCTQMSSCEEAKFHLKSCGLNSLDRDGDGVPCENLCAR</sequence>
<dbReference type="SUPFAM" id="SSF50199">
    <property type="entry name" value="Staphylococcal nuclease"/>
    <property type="match status" value="1"/>
</dbReference>
<proteinExistence type="predicted"/>
<evidence type="ECO:0000256" key="3">
    <source>
        <dbReference type="ARBA" id="ARBA00022801"/>
    </source>
</evidence>
<name>A0ABY5HBU5_9PSED</name>
<dbReference type="SMART" id="SM00894">
    <property type="entry name" value="Excalibur"/>
    <property type="match status" value="1"/>
</dbReference>
<dbReference type="PANTHER" id="PTHR12302:SF3">
    <property type="entry name" value="SERINE_THREONINE-PROTEIN KINASE 31"/>
    <property type="match status" value="1"/>
</dbReference>
<protein>
    <submittedName>
        <fullName evidence="5">Thermonuclease family protein</fullName>
    </submittedName>
</protein>
<dbReference type="InterPro" id="IPR016071">
    <property type="entry name" value="Staphylococal_nuclease_OB-fold"/>
</dbReference>